<dbReference type="Pfam" id="PF07012">
    <property type="entry name" value="Curlin_rpt"/>
    <property type="match status" value="1"/>
</dbReference>
<organism evidence="3 4">
    <name type="scientific">Devosia algicola</name>
    <dbReference type="NCBI Taxonomy" id="3026418"/>
    <lineage>
        <taxon>Bacteria</taxon>
        <taxon>Pseudomonadati</taxon>
        <taxon>Pseudomonadota</taxon>
        <taxon>Alphaproteobacteria</taxon>
        <taxon>Hyphomicrobiales</taxon>
        <taxon>Devosiaceae</taxon>
        <taxon>Devosia</taxon>
    </lineage>
</organism>
<protein>
    <recommendedName>
        <fullName evidence="5">Curlin associated repeat-containing protein</fullName>
    </recommendedName>
</protein>
<dbReference type="EMBL" id="CP118246">
    <property type="protein sequence ID" value="WDR01346.1"/>
    <property type="molecule type" value="Genomic_DNA"/>
</dbReference>
<accession>A0ABY7YJA2</accession>
<comment type="similarity">
    <text evidence="1">Belongs to the CsgA/CsgB family.</text>
</comment>
<dbReference type="RefSeq" id="WP_282217757.1">
    <property type="nucleotide sequence ID" value="NZ_CP118246.1"/>
</dbReference>
<name>A0ABY7YJA2_9HYPH</name>
<keyword evidence="2" id="KW-0732">Signal</keyword>
<evidence type="ECO:0000313" key="3">
    <source>
        <dbReference type="EMBL" id="WDR01346.1"/>
    </source>
</evidence>
<dbReference type="Proteomes" id="UP001220530">
    <property type="component" value="Chromosome"/>
</dbReference>
<evidence type="ECO:0000256" key="1">
    <source>
        <dbReference type="ARBA" id="ARBA00009766"/>
    </source>
</evidence>
<keyword evidence="4" id="KW-1185">Reference proteome</keyword>
<sequence length="403" mass="40623">MTIILASLVQMTLGIHPTTGNTLEVTQDLKGTNTIASIEQIQDNANSANFATITQTGLGNWLQQLSQRTISGEGPNRVTLTLTGDYNGINGSTLAGAGPLAILAASVGAAASEIIQKGDLSGGAGNIVELAVTGDYNQFGVVQWGSDNSVSETITGSDNSFASFQLGQHNQIVSGGIAGDSNDIGIRQVGNANSASAVLNWSSSDNQVGIGQNGDANDAHVSVKGDHALIGVSQSGNGHVAGINAVGQNNVALAIQINDGATSSIGNTLNVDINGSGNNATVGGRAASFTGAALTALPLMPALPRSRLISPDATLLVSLHGGNIEVVPGLLAQWGSGNSIDIKIGDAIASNDNLFAVLQRGNGNAMSARVNGNGNQFLVAQLSDANIAAIEQTGSQNVAIISQ</sequence>
<gene>
    <name evidence="3" type="ORF">PSQ19_10960</name>
</gene>
<evidence type="ECO:0000313" key="4">
    <source>
        <dbReference type="Proteomes" id="UP001220530"/>
    </source>
</evidence>
<evidence type="ECO:0008006" key="5">
    <source>
        <dbReference type="Google" id="ProtNLM"/>
    </source>
</evidence>
<dbReference type="InterPro" id="IPR009742">
    <property type="entry name" value="Curlin_rpt"/>
</dbReference>
<reference evidence="3 4" key="1">
    <citation type="submission" date="2023-02" db="EMBL/GenBank/DDBJ databases">
        <title>Devosia algicola sp. nov., isolated from the phycosphere of marine algae.</title>
        <authorList>
            <person name="Kim J.M."/>
            <person name="Lee J.K."/>
            <person name="Choi B.J."/>
            <person name="Bayburt H."/>
            <person name="Jeon C.O."/>
        </authorList>
    </citation>
    <scope>NUCLEOTIDE SEQUENCE [LARGE SCALE GENOMIC DNA]</scope>
    <source>
        <strain evidence="3 4">G20-9</strain>
    </source>
</reference>
<evidence type="ECO:0000256" key="2">
    <source>
        <dbReference type="ARBA" id="ARBA00022729"/>
    </source>
</evidence>
<proteinExistence type="inferred from homology"/>